<dbReference type="STRING" id="354355.SAMN05660816_00901"/>
<evidence type="ECO:0000313" key="1">
    <source>
        <dbReference type="EMBL" id="OQP50314.1"/>
    </source>
</evidence>
<dbReference type="GO" id="GO:0016740">
    <property type="term" value="F:transferase activity"/>
    <property type="evidence" value="ECO:0007669"/>
    <property type="project" value="UniProtKB-KW"/>
</dbReference>
<keyword evidence="1" id="KW-0808">Transferase</keyword>
<protein>
    <submittedName>
        <fullName evidence="1">Acetyltransferase</fullName>
    </submittedName>
</protein>
<name>A0A1V9EWS5_9BACT</name>
<dbReference type="Proteomes" id="UP000192610">
    <property type="component" value="Unassembled WGS sequence"/>
</dbReference>
<sequence length="187" mass="20682">MEPDSYAVIVRVANAADSKYALDIINEMESSAKIRGTGISKRTPEYIQEKMEQGNAVIAVAANGEWVGFSYIAIWSNGEFVSNSGLIVSPAWREKGVASFIKEKIFNLSRHKFPKAKIFSITTGMAIMKLNSRLGFEPVIYDALPHDEKFWQGCKSCVNYGILQSKGCKNCLCTAMLFEPEIAASHT</sequence>
<dbReference type="AlphaFoldDB" id="A0A1V9EWS5"/>
<dbReference type="InterPro" id="IPR016181">
    <property type="entry name" value="Acyl_CoA_acyltransferase"/>
</dbReference>
<dbReference type="EMBL" id="LVXG01000012">
    <property type="protein sequence ID" value="OQP50314.1"/>
    <property type="molecule type" value="Genomic_DNA"/>
</dbReference>
<comment type="caution">
    <text evidence="1">The sequence shown here is derived from an EMBL/GenBank/DDBJ whole genome shotgun (WGS) entry which is preliminary data.</text>
</comment>
<dbReference type="SUPFAM" id="SSF55729">
    <property type="entry name" value="Acyl-CoA N-acyltransferases (Nat)"/>
    <property type="match status" value="1"/>
</dbReference>
<gene>
    <name evidence="1" type="ORF">A4H97_00255</name>
</gene>
<accession>A0A1V9EWS5</accession>
<reference evidence="2" key="1">
    <citation type="submission" date="2016-04" db="EMBL/GenBank/DDBJ databases">
        <authorList>
            <person name="Chen L."/>
            <person name="Zhuang W."/>
            <person name="Wang G."/>
        </authorList>
    </citation>
    <scope>NUCLEOTIDE SEQUENCE [LARGE SCALE GENOMIC DNA]</scope>
    <source>
        <strain evidence="2">17621</strain>
    </source>
</reference>
<evidence type="ECO:0000313" key="2">
    <source>
        <dbReference type="Proteomes" id="UP000192610"/>
    </source>
</evidence>
<proteinExistence type="predicted"/>
<dbReference type="Gene3D" id="3.40.630.30">
    <property type="match status" value="1"/>
</dbReference>
<dbReference type="OrthoDB" id="9812988at2"/>
<dbReference type="RefSeq" id="WP_081199837.1">
    <property type="nucleotide sequence ID" value="NZ_FOCZ01000001.1"/>
</dbReference>
<organism evidence="1 2">
    <name type="scientific">Niastella yeongjuensis</name>
    <dbReference type="NCBI Taxonomy" id="354355"/>
    <lineage>
        <taxon>Bacteria</taxon>
        <taxon>Pseudomonadati</taxon>
        <taxon>Bacteroidota</taxon>
        <taxon>Chitinophagia</taxon>
        <taxon>Chitinophagales</taxon>
        <taxon>Chitinophagaceae</taxon>
        <taxon>Niastella</taxon>
    </lineage>
</organism>
<keyword evidence="2" id="KW-1185">Reference proteome</keyword>